<sequence>MQGLDLSGLFMTKFPSLTRTLFAILVSTFIQFNAVAEPANLDRLIHEVKTYHDNGDYHNEINTIAAQAREYINKRAELNAKTHHPQKLALVLDIDETSVTNYDKMVARHFLPNKEQIHREIMAADSPAIKPILALYHDALKHDIKVFFVTGRKESERNATSKNLKRAGFTTWSGLYLRPDNYSRPSIIPFKSKAREAIERKGFTIIASIGDQVSDLKGGFAEKTFKLPNPYYYLP</sequence>
<evidence type="ECO:0000313" key="4">
    <source>
        <dbReference type="Proteomes" id="UP000630149"/>
    </source>
</evidence>
<name>A0A917JX55_9GAMM</name>
<proteinExistence type="predicted"/>
<organism evidence="3 4">
    <name type="scientific">Legionella impletisoli</name>
    <dbReference type="NCBI Taxonomy" id="343510"/>
    <lineage>
        <taxon>Bacteria</taxon>
        <taxon>Pseudomonadati</taxon>
        <taxon>Pseudomonadota</taxon>
        <taxon>Gammaproteobacteria</taxon>
        <taxon>Legionellales</taxon>
        <taxon>Legionellaceae</taxon>
        <taxon>Legionella</taxon>
    </lineage>
</organism>
<dbReference type="InterPro" id="IPR036412">
    <property type="entry name" value="HAD-like_sf"/>
</dbReference>
<gene>
    <name evidence="3" type="ORF">GCM10007966_17770</name>
</gene>
<comment type="caution">
    <text evidence="3">The sequence shown here is derived from an EMBL/GenBank/DDBJ whole genome shotgun (WGS) entry which is preliminary data.</text>
</comment>
<keyword evidence="4" id="KW-1185">Reference proteome</keyword>
<reference evidence="3" key="1">
    <citation type="journal article" date="2014" name="Int. J. Syst. Evol. Microbiol.">
        <title>Complete genome sequence of Corynebacterium casei LMG S-19264T (=DSM 44701T), isolated from a smear-ripened cheese.</title>
        <authorList>
            <consortium name="US DOE Joint Genome Institute (JGI-PGF)"/>
            <person name="Walter F."/>
            <person name="Albersmeier A."/>
            <person name="Kalinowski J."/>
            <person name="Ruckert C."/>
        </authorList>
    </citation>
    <scope>NUCLEOTIDE SEQUENCE</scope>
    <source>
        <strain evidence="3">JCM 13919</strain>
    </source>
</reference>
<dbReference type="Gene3D" id="3.40.50.1000">
    <property type="entry name" value="HAD superfamily/HAD-like"/>
    <property type="match status" value="1"/>
</dbReference>
<evidence type="ECO:0000256" key="2">
    <source>
        <dbReference type="ARBA" id="ARBA00023180"/>
    </source>
</evidence>
<evidence type="ECO:0000256" key="1">
    <source>
        <dbReference type="ARBA" id="ARBA00022729"/>
    </source>
</evidence>
<reference evidence="3" key="2">
    <citation type="submission" date="2020-09" db="EMBL/GenBank/DDBJ databases">
        <authorList>
            <person name="Sun Q."/>
            <person name="Ohkuma M."/>
        </authorList>
    </citation>
    <scope>NUCLEOTIDE SEQUENCE</scope>
    <source>
        <strain evidence="3">JCM 13919</strain>
    </source>
</reference>
<dbReference type="PIRSF" id="PIRSF002674">
    <property type="entry name" value="VSP"/>
    <property type="match status" value="1"/>
</dbReference>
<dbReference type="InterPro" id="IPR005519">
    <property type="entry name" value="Acid_phosphat_B-like"/>
</dbReference>
<dbReference type="EMBL" id="BMOB01000008">
    <property type="protein sequence ID" value="GGI89487.1"/>
    <property type="molecule type" value="Genomic_DNA"/>
</dbReference>
<keyword evidence="1" id="KW-0732">Signal</keyword>
<dbReference type="InterPro" id="IPR014403">
    <property type="entry name" value="APS1/VSP"/>
</dbReference>
<dbReference type="InterPro" id="IPR023214">
    <property type="entry name" value="HAD_sf"/>
</dbReference>
<accession>A0A917JX55</accession>
<dbReference type="Proteomes" id="UP000630149">
    <property type="component" value="Unassembled WGS sequence"/>
</dbReference>
<dbReference type="AlphaFoldDB" id="A0A917JX55"/>
<dbReference type="PANTHER" id="PTHR31284:SF10">
    <property type="entry name" value="ACID PHOSPHATASE-LIKE PROTEIN"/>
    <property type="match status" value="1"/>
</dbReference>
<dbReference type="SUPFAM" id="SSF56784">
    <property type="entry name" value="HAD-like"/>
    <property type="match status" value="1"/>
</dbReference>
<evidence type="ECO:0000313" key="3">
    <source>
        <dbReference type="EMBL" id="GGI89487.1"/>
    </source>
</evidence>
<keyword evidence="2" id="KW-0325">Glycoprotein</keyword>
<protein>
    <submittedName>
        <fullName evidence="3">Acid phosphatase</fullName>
    </submittedName>
</protein>
<dbReference type="PANTHER" id="PTHR31284">
    <property type="entry name" value="ACID PHOSPHATASE-LIKE PROTEIN"/>
    <property type="match status" value="1"/>
</dbReference>
<dbReference type="Pfam" id="PF03767">
    <property type="entry name" value="Acid_phosphat_B"/>
    <property type="match status" value="1"/>
</dbReference>